<evidence type="ECO:0000313" key="2">
    <source>
        <dbReference type="EMBL" id="ELR19800.1"/>
    </source>
</evidence>
<dbReference type="CDD" id="cd00038">
    <property type="entry name" value="CAP_ED"/>
    <property type="match status" value="1"/>
</dbReference>
<dbReference type="PROSITE" id="PS00889">
    <property type="entry name" value="CNMP_BINDING_2"/>
    <property type="match status" value="1"/>
</dbReference>
<dbReference type="InterPro" id="IPR000595">
    <property type="entry name" value="cNMP-bd_dom"/>
</dbReference>
<dbReference type="Gene3D" id="2.60.120.10">
    <property type="entry name" value="Jelly Rolls"/>
    <property type="match status" value="1"/>
</dbReference>
<name>L8H3L3_ACACF</name>
<dbReference type="Proteomes" id="UP000011083">
    <property type="component" value="Unassembled WGS sequence"/>
</dbReference>
<gene>
    <name evidence="2" type="ORF">ACA1_124010</name>
</gene>
<evidence type="ECO:0000259" key="1">
    <source>
        <dbReference type="PROSITE" id="PS50042"/>
    </source>
</evidence>
<organism evidence="2 3">
    <name type="scientific">Acanthamoeba castellanii (strain ATCC 30010 / Neff)</name>
    <dbReference type="NCBI Taxonomy" id="1257118"/>
    <lineage>
        <taxon>Eukaryota</taxon>
        <taxon>Amoebozoa</taxon>
        <taxon>Discosea</taxon>
        <taxon>Longamoebia</taxon>
        <taxon>Centramoebida</taxon>
        <taxon>Acanthamoebidae</taxon>
        <taxon>Acanthamoeba</taxon>
    </lineage>
</organism>
<sequence length="400" mass="45060">MLWVDRFRFRCRPTPTSRPLSSAYVALAKVVLRSGSKRKRAQVAATAAADGADASAAQAWTQRRLLLPSLAPGRTVPADLNNLPESIKKKLYIVHCSGIPEYVETETSEGNKLRVKVTHLKRPQTEETVALAVSKYAEGYSRASLLFRMFCDVWYFRNLSPARVSRLFSACTEETRQPGDVVVKSGEQRRLVRSLGRGQFFGESALGCDHQAKRTATVVARTGVTLLSLPSAMFRESQKQAELAYVHATPVEVDLERVRKYRQFVCSSLCRSYLFSSLYGEQLEAIAASIDDGAFAMALNMRKAHFLPSKRAFLSFLKCGGYVLQASDIELMWSDLTRKLARSGRKINRDYYHAKMISYLRRKAPEAVRRTLEEMEDNGVTPNSYTYYLLILVDDVDGFF</sequence>
<dbReference type="PROSITE" id="PS50042">
    <property type="entry name" value="CNMP_BINDING_3"/>
    <property type="match status" value="1"/>
</dbReference>
<dbReference type="RefSeq" id="XP_004341895.1">
    <property type="nucleotide sequence ID" value="XM_004341847.1"/>
</dbReference>
<dbReference type="EMBL" id="KB007931">
    <property type="protein sequence ID" value="ELR19800.1"/>
    <property type="molecule type" value="Genomic_DNA"/>
</dbReference>
<dbReference type="AlphaFoldDB" id="L8H3L3"/>
<dbReference type="InterPro" id="IPR018490">
    <property type="entry name" value="cNMP-bd_dom_sf"/>
</dbReference>
<dbReference type="GO" id="GO:0023052">
    <property type="term" value="P:signaling"/>
    <property type="evidence" value="ECO:0007669"/>
    <property type="project" value="UniProtKB-ARBA"/>
</dbReference>
<dbReference type="VEuPathDB" id="AmoebaDB:ACA1_124010"/>
<feature type="domain" description="Cyclic nucleotide-binding" evidence="1">
    <location>
        <begin position="180"/>
        <end position="236"/>
    </location>
</feature>
<keyword evidence="3" id="KW-1185">Reference proteome</keyword>
<dbReference type="InterPro" id="IPR014710">
    <property type="entry name" value="RmlC-like_jellyroll"/>
</dbReference>
<dbReference type="Pfam" id="PF00027">
    <property type="entry name" value="cNMP_binding"/>
    <property type="match status" value="1"/>
</dbReference>
<dbReference type="GO" id="GO:0007154">
    <property type="term" value="P:cell communication"/>
    <property type="evidence" value="ECO:0007669"/>
    <property type="project" value="UniProtKB-ARBA"/>
</dbReference>
<dbReference type="SUPFAM" id="SSF51206">
    <property type="entry name" value="cAMP-binding domain-like"/>
    <property type="match status" value="1"/>
</dbReference>
<proteinExistence type="predicted"/>
<evidence type="ECO:0000313" key="3">
    <source>
        <dbReference type="Proteomes" id="UP000011083"/>
    </source>
</evidence>
<accession>L8H3L3</accession>
<dbReference type="KEGG" id="acan:ACA1_124010"/>
<reference evidence="2 3" key="1">
    <citation type="journal article" date="2013" name="Genome Biol.">
        <title>Genome of Acanthamoeba castellanii highlights extensive lateral gene transfer and early evolution of tyrosine kinase signaling.</title>
        <authorList>
            <person name="Clarke M."/>
            <person name="Lohan A.J."/>
            <person name="Liu B."/>
            <person name="Lagkouvardos I."/>
            <person name="Roy S."/>
            <person name="Zafar N."/>
            <person name="Bertelli C."/>
            <person name="Schilde C."/>
            <person name="Kianianmomeni A."/>
            <person name="Burglin T.R."/>
            <person name="Frech C."/>
            <person name="Turcotte B."/>
            <person name="Kopec K.O."/>
            <person name="Synnott J.M."/>
            <person name="Choo C."/>
            <person name="Paponov I."/>
            <person name="Finkler A."/>
            <person name="Soon Heng Tan C."/>
            <person name="Hutchins A.P."/>
            <person name="Weinmeier T."/>
            <person name="Rattei T."/>
            <person name="Chu J.S."/>
            <person name="Gimenez G."/>
            <person name="Irimia M."/>
            <person name="Rigden D.J."/>
            <person name="Fitzpatrick D.A."/>
            <person name="Lorenzo-Morales J."/>
            <person name="Bateman A."/>
            <person name="Chiu C.H."/>
            <person name="Tang P."/>
            <person name="Hegemann P."/>
            <person name="Fromm H."/>
            <person name="Raoult D."/>
            <person name="Greub G."/>
            <person name="Miranda-Saavedra D."/>
            <person name="Chen N."/>
            <person name="Nash P."/>
            <person name="Ginger M.L."/>
            <person name="Horn M."/>
            <person name="Schaap P."/>
            <person name="Caler L."/>
            <person name="Loftus B."/>
        </authorList>
    </citation>
    <scope>NUCLEOTIDE SEQUENCE [LARGE SCALE GENOMIC DNA]</scope>
    <source>
        <strain evidence="2 3">Neff</strain>
    </source>
</reference>
<protein>
    <recommendedName>
        <fullName evidence="1">Cyclic nucleotide-binding domain-containing protein</fullName>
    </recommendedName>
</protein>
<dbReference type="GeneID" id="14920634"/>
<dbReference type="OrthoDB" id="421226at2759"/>
<dbReference type="InterPro" id="IPR018488">
    <property type="entry name" value="cNMP-bd_CS"/>
</dbReference>